<feature type="transmembrane region" description="Helical" evidence="2">
    <location>
        <begin position="114"/>
        <end position="142"/>
    </location>
</feature>
<accession>A0A6A6UFM7</accession>
<organism evidence="3 4">
    <name type="scientific">Microthyrium microscopicum</name>
    <dbReference type="NCBI Taxonomy" id="703497"/>
    <lineage>
        <taxon>Eukaryota</taxon>
        <taxon>Fungi</taxon>
        <taxon>Dikarya</taxon>
        <taxon>Ascomycota</taxon>
        <taxon>Pezizomycotina</taxon>
        <taxon>Dothideomycetes</taxon>
        <taxon>Dothideomycetes incertae sedis</taxon>
        <taxon>Microthyriales</taxon>
        <taxon>Microthyriaceae</taxon>
        <taxon>Microthyrium</taxon>
    </lineage>
</organism>
<protein>
    <submittedName>
        <fullName evidence="3">Uncharacterized protein</fullName>
    </submittedName>
</protein>
<dbReference type="OrthoDB" id="5428040at2759"/>
<feature type="transmembrane region" description="Helical" evidence="2">
    <location>
        <begin position="185"/>
        <end position="205"/>
    </location>
</feature>
<sequence>MNTQHLDYEMESNHPSMEATTDDEAGSTQTRLLMDARNLEVEEPVISQKAKNEPQGHRREAPLIKRIGVWSLIVVVLSAIVLIFALGFLSWIWYGGRSNSNWRRIMIKGWSKQAVTLSAILIRLAISSLATLATSMIAAIAIERRGVPLHIFPQVSIARYANTGPDTLWISTFTDKAFLSRRLRLLLILLLTTTIASQFSSTLLLSDFSQGSVTGFSSSQQVGLASSSMTVAGMDIDDIIEDNPLPPNYWSHYPKQFATFAEYSEPGNSSDAVDDTGVSLRSFLPLSDVTERQNILEYTGAAAVFDTRVVCVQPNFTTLSFNASSLSGQLMYSDSIPGKQKSVKPVRGNVTDEFLELGTSFTSSYSVRPTNFTCNIASSPKWSKTLCVLKGYTTDVLPLQNGSSIWMIDGLVSALDPFYNETATTLPLVKQGDAFPVNTGNMHLIIEPPRSPGAVIKWEPSTGPWSAVTIRNVTKNFDCSTCWEDLTKNNCSSHCIQRVFRTSLCFDALPPPADMYTIQDFNISMSSPKSRLEPGVTPMSNGSLYTGNIRRQLGVTKQPLDLDTRGILQLEGKALLKDLAQRREFFQSFNLSSLKGVDEIPELNPNMRWPATLGDNYWTPAIAFSSGRSYTVADPNDAVLGIFNDTLNDTDSPAKALQAVLTVLLGMAYYDPLQFTNYPTSASLTYSESALMPLNQRGLVAVFCIICAHVLICMFVAVEFVRNTKKSYLGNAWQAVAQVSNNTEVARMLEGTDMKTDKEVTCQLNEHGGELRRRNLVRAE</sequence>
<feature type="compositionally biased region" description="Basic and acidic residues" evidence="1">
    <location>
        <begin position="1"/>
        <end position="12"/>
    </location>
</feature>
<keyword evidence="4" id="KW-1185">Reference proteome</keyword>
<feature type="region of interest" description="Disordered" evidence="1">
    <location>
        <begin position="1"/>
        <end position="27"/>
    </location>
</feature>
<keyword evidence="2" id="KW-0812">Transmembrane</keyword>
<dbReference type="EMBL" id="MU004234">
    <property type="protein sequence ID" value="KAF2669898.1"/>
    <property type="molecule type" value="Genomic_DNA"/>
</dbReference>
<keyword evidence="2" id="KW-1133">Transmembrane helix</keyword>
<dbReference type="Proteomes" id="UP000799302">
    <property type="component" value="Unassembled WGS sequence"/>
</dbReference>
<feature type="transmembrane region" description="Helical" evidence="2">
    <location>
        <begin position="67"/>
        <end position="94"/>
    </location>
</feature>
<reference evidence="3" key="1">
    <citation type="journal article" date="2020" name="Stud. Mycol.">
        <title>101 Dothideomycetes genomes: a test case for predicting lifestyles and emergence of pathogens.</title>
        <authorList>
            <person name="Haridas S."/>
            <person name="Albert R."/>
            <person name="Binder M."/>
            <person name="Bloem J."/>
            <person name="Labutti K."/>
            <person name="Salamov A."/>
            <person name="Andreopoulos B."/>
            <person name="Baker S."/>
            <person name="Barry K."/>
            <person name="Bills G."/>
            <person name="Bluhm B."/>
            <person name="Cannon C."/>
            <person name="Castanera R."/>
            <person name="Culley D."/>
            <person name="Daum C."/>
            <person name="Ezra D."/>
            <person name="Gonzalez J."/>
            <person name="Henrissat B."/>
            <person name="Kuo A."/>
            <person name="Liang C."/>
            <person name="Lipzen A."/>
            <person name="Lutzoni F."/>
            <person name="Magnuson J."/>
            <person name="Mondo S."/>
            <person name="Nolan M."/>
            <person name="Ohm R."/>
            <person name="Pangilinan J."/>
            <person name="Park H.-J."/>
            <person name="Ramirez L."/>
            <person name="Alfaro M."/>
            <person name="Sun H."/>
            <person name="Tritt A."/>
            <person name="Yoshinaga Y."/>
            <person name="Zwiers L.-H."/>
            <person name="Turgeon B."/>
            <person name="Goodwin S."/>
            <person name="Spatafora J."/>
            <person name="Crous P."/>
            <person name="Grigoriev I."/>
        </authorList>
    </citation>
    <scope>NUCLEOTIDE SEQUENCE</scope>
    <source>
        <strain evidence="3">CBS 115976</strain>
    </source>
</reference>
<evidence type="ECO:0000313" key="3">
    <source>
        <dbReference type="EMBL" id="KAF2669898.1"/>
    </source>
</evidence>
<feature type="transmembrane region" description="Helical" evidence="2">
    <location>
        <begin position="699"/>
        <end position="721"/>
    </location>
</feature>
<evidence type="ECO:0000313" key="4">
    <source>
        <dbReference type="Proteomes" id="UP000799302"/>
    </source>
</evidence>
<gene>
    <name evidence="3" type="ORF">BT63DRAFT_454080</name>
</gene>
<dbReference type="AlphaFoldDB" id="A0A6A6UFM7"/>
<name>A0A6A6UFM7_9PEZI</name>
<evidence type="ECO:0000256" key="1">
    <source>
        <dbReference type="SAM" id="MobiDB-lite"/>
    </source>
</evidence>
<evidence type="ECO:0000256" key="2">
    <source>
        <dbReference type="SAM" id="Phobius"/>
    </source>
</evidence>
<proteinExistence type="predicted"/>
<keyword evidence="2" id="KW-0472">Membrane</keyword>